<evidence type="ECO:0000313" key="2">
    <source>
        <dbReference type="EMBL" id="KAK8722780.1"/>
    </source>
</evidence>
<dbReference type="InterPro" id="IPR000477">
    <property type="entry name" value="RT_dom"/>
</dbReference>
<dbReference type="EMBL" id="JARKIK010000093">
    <property type="protein sequence ID" value="KAK8722780.1"/>
    <property type="molecule type" value="Genomic_DNA"/>
</dbReference>
<organism evidence="2 3">
    <name type="scientific">Cherax quadricarinatus</name>
    <name type="common">Australian red claw crayfish</name>
    <dbReference type="NCBI Taxonomy" id="27406"/>
    <lineage>
        <taxon>Eukaryota</taxon>
        <taxon>Metazoa</taxon>
        <taxon>Ecdysozoa</taxon>
        <taxon>Arthropoda</taxon>
        <taxon>Crustacea</taxon>
        <taxon>Multicrustacea</taxon>
        <taxon>Malacostraca</taxon>
        <taxon>Eumalacostraca</taxon>
        <taxon>Eucarida</taxon>
        <taxon>Decapoda</taxon>
        <taxon>Pleocyemata</taxon>
        <taxon>Astacidea</taxon>
        <taxon>Parastacoidea</taxon>
        <taxon>Parastacidae</taxon>
        <taxon>Cherax</taxon>
    </lineage>
</organism>
<dbReference type="PANTHER" id="PTHR33332">
    <property type="entry name" value="REVERSE TRANSCRIPTASE DOMAIN-CONTAINING PROTEIN"/>
    <property type="match status" value="1"/>
</dbReference>
<evidence type="ECO:0000313" key="3">
    <source>
        <dbReference type="Proteomes" id="UP001445076"/>
    </source>
</evidence>
<evidence type="ECO:0000259" key="1">
    <source>
        <dbReference type="PROSITE" id="PS50878"/>
    </source>
</evidence>
<name>A0AAW0W1Q7_CHEQU</name>
<keyword evidence="3" id="KW-1185">Reference proteome</keyword>
<dbReference type="PROSITE" id="PS50878">
    <property type="entry name" value="RT_POL"/>
    <property type="match status" value="1"/>
</dbReference>
<comment type="caution">
    <text evidence="2">The sequence shown here is derived from an EMBL/GenBank/DDBJ whole genome shotgun (WGS) entry which is preliminary data.</text>
</comment>
<dbReference type="AlphaFoldDB" id="A0AAW0W1Q7"/>
<gene>
    <name evidence="2" type="ORF">OTU49_012036</name>
</gene>
<sequence>MDSQNLHNPGQHGFRAGRSCLSQLLDHYDMALDALEENQNADVIYTDFAKAFDKCDHGVIAHKIRAKGITGKVGRWIFNFLTNRTQRVVVNRVKSEAAIVKSSVPQGTVLAPILFLILISDIDRDIHHSTVSSFADDTRICMRLSKFSSGQR</sequence>
<reference evidence="2 3" key="1">
    <citation type="journal article" date="2024" name="BMC Genomics">
        <title>Genome assembly of redclaw crayfish (Cherax quadricarinatus) provides insights into its immune adaptation and hypoxia tolerance.</title>
        <authorList>
            <person name="Liu Z."/>
            <person name="Zheng J."/>
            <person name="Li H."/>
            <person name="Fang K."/>
            <person name="Wang S."/>
            <person name="He J."/>
            <person name="Zhou D."/>
            <person name="Weng S."/>
            <person name="Chi M."/>
            <person name="Gu Z."/>
            <person name="He J."/>
            <person name="Li F."/>
            <person name="Wang M."/>
        </authorList>
    </citation>
    <scope>NUCLEOTIDE SEQUENCE [LARGE SCALE GENOMIC DNA]</scope>
    <source>
        <strain evidence="2">ZL_2023a</strain>
    </source>
</reference>
<protein>
    <recommendedName>
        <fullName evidence="1">Reverse transcriptase domain-containing protein</fullName>
    </recommendedName>
</protein>
<proteinExistence type="predicted"/>
<feature type="domain" description="Reverse transcriptase" evidence="1">
    <location>
        <begin position="1"/>
        <end position="152"/>
    </location>
</feature>
<dbReference type="Pfam" id="PF00078">
    <property type="entry name" value="RVT_1"/>
    <property type="match status" value="1"/>
</dbReference>
<accession>A0AAW0W1Q7</accession>
<dbReference type="Proteomes" id="UP001445076">
    <property type="component" value="Unassembled WGS sequence"/>
</dbReference>